<dbReference type="Gene3D" id="3.40.50.10900">
    <property type="entry name" value="PAC-like subunit"/>
    <property type="match status" value="1"/>
</dbReference>
<accession>A0ABD5TA47</accession>
<evidence type="ECO:0000313" key="3">
    <source>
        <dbReference type="EMBL" id="MFC6785934.1"/>
    </source>
</evidence>
<dbReference type="AlphaFoldDB" id="A0ABD5TA47"/>
<protein>
    <submittedName>
        <fullName evidence="3">Proteasome assembly chaperone family protein</fullName>
    </submittedName>
</protein>
<gene>
    <name evidence="3" type="ORF">ACFQFD_08075</name>
</gene>
<evidence type="ECO:0000256" key="1">
    <source>
        <dbReference type="SAM" id="Coils"/>
    </source>
</evidence>
<sequence length="266" mass="27447">MGHIDVVSERAFDEPVLVEGFPGVGLVGKIVADHLVGTLDAELYATVHCDGLPPAAAYGADDRAVTTPVRLYAAPEDDLLVLQSDVPVSPSAAEEFADCIDGWFREEGVMPLYIAGMRRNGGGGGGGEGEGEGEGDSDGDGDAAEHPSLCGIGVGAGADLLDEIGVAEPDSAGIVSGPTGALLTHALETELPAVGLVAESDPQFPDPAAARVVLEEAVEPISGVDVDVETLDDQAERIQQAKAQLAAQLRQQDENVTQAQPLRMYQ</sequence>
<organism evidence="3 4">
    <name type="scientific">Halobaculum halobium</name>
    <dbReference type="NCBI Taxonomy" id="3032281"/>
    <lineage>
        <taxon>Archaea</taxon>
        <taxon>Methanobacteriati</taxon>
        <taxon>Methanobacteriota</taxon>
        <taxon>Stenosarchaea group</taxon>
        <taxon>Halobacteria</taxon>
        <taxon>Halobacteriales</taxon>
        <taxon>Haloferacaceae</taxon>
        <taxon>Halobaculum</taxon>
    </lineage>
</organism>
<dbReference type="Pfam" id="PF09754">
    <property type="entry name" value="PAC2"/>
    <property type="match status" value="1"/>
</dbReference>
<dbReference type="InterPro" id="IPR019151">
    <property type="entry name" value="Proteasome_assmbl_chaperone_2"/>
</dbReference>
<keyword evidence="1" id="KW-0175">Coiled coil</keyword>
<dbReference type="PANTHER" id="PTHR35610:SF8">
    <property type="entry name" value="3-ISOPROPYLMALATE DEHYDRATASE"/>
    <property type="match status" value="1"/>
</dbReference>
<evidence type="ECO:0000256" key="2">
    <source>
        <dbReference type="SAM" id="MobiDB-lite"/>
    </source>
</evidence>
<feature type="region of interest" description="Disordered" evidence="2">
    <location>
        <begin position="121"/>
        <end position="147"/>
    </location>
</feature>
<dbReference type="RefSeq" id="WP_284062751.1">
    <property type="nucleotide sequence ID" value="NZ_CP126158.1"/>
</dbReference>
<keyword evidence="3" id="KW-0647">Proteasome</keyword>
<feature type="coiled-coil region" evidence="1">
    <location>
        <begin position="228"/>
        <end position="255"/>
    </location>
</feature>
<dbReference type="PANTHER" id="PTHR35610">
    <property type="entry name" value="3-ISOPROPYLMALATE DEHYDRATASE-RELATED"/>
    <property type="match status" value="1"/>
</dbReference>
<keyword evidence="4" id="KW-1185">Reference proteome</keyword>
<dbReference type="EMBL" id="JBHSWX010000012">
    <property type="protein sequence ID" value="MFC6785934.1"/>
    <property type="molecule type" value="Genomic_DNA"/>
</dbReference>
<reference evidence="3 4" key="1">
    <citation type="journal article" date="2019" name="Int. J. Syst. Evol. Microbiol.">
        <title>The Global Catalogue of Microorganisms (GCM) 10K type strain sequencing project: providing services to taxonomists for standard genome sequencing and annotation.</title>
        <authorList>
            <consortium name="The Broad Institute Genomics Platform"/>
            <consortium name="The Broad Institute Genome Sequencing Center for Infectious Disease"/>
            <person name="Wu L."/>
            <person name="Ma J."/>
        </authorList>
    </citation>
    <scope>NUCLEOTIDE SEQUENCE [LARGE SCALE GENOMIC DNA]</scope>
    <source>
        <strain evidence="3 4">SYNS20</strain>
    </source>
</reference>
<dbReference type="GO" id="GO:0000502">
    <property type="term" value="C:proteasome complex"/>
    <property type="evidence" value="ECO:0007669"/>
    <property type="project" value="UniProtKB-KW"/>
</dbReference>
<proteinExistence type="predicted"/>
<name>A0ABD5TA47_9EURY</name>
<dbReference type="SUPFAM" id="SSF159659">
    <property type="entry name" value="Cgl1923-like"/>
    <property type="match status" value="2"/>
</dbReference>
<dbReference type="GeneID" id="81208996"/>
<evidence type="ECO:0000313" key="4">
    <source>
        <dbReference type="Proteomes" id="UP001596443"/>
    </source>
</evidence>
<feature type="compositionally biased region" description="Acidic residues" evidence="2">
    <location>
        <begin position="129"/>
        <end position="142"/>
    </location>
</feature>
<comment type="caution">
    <text evidence="3">The sequence shown here is derived from an EMBL/GenBank/DDBJ whole genome shotgun (WGS) entry which is preliminary data.</text>
</comment>
<dbReference type="Proteomes" id="UP001596443">
    <property type="component" value="Unassembled WGS sequence"/>
</dbReference>
<dbReference type="InterPro" id="IPR038389">
    <property type="entry name" value="PSMG2_sf"/>
</dbReference>